<dbReference type="Gene3D" id="2.120.10.30">
    <property type="entry name" value="TolB, C-terminal domain"/>
    <property type="match status" value="2"/>
</dbReference>
<dbReference type="EMBL" id="ATBP01000349">
    <property type="protein sequence ID" value="ETR70912.1"/>
    <property type="molecule type" value="Genomic_DNA"/>
</dbReference>
<evidence type="ECO:0000256" key="1">
    <source>
        <dbReference type="ARBA" id="ARBA00022737"/>
    </source>
</evidence>
<sequence length="326" mass="37316">MKSYLLDFGFGEGEVFYDVINDSYIGITVDSNGMVYEIESGLFSRVQRFSPECEFIDQWSSQSTTEEAFQTPLEIIADQNNNIYVVDIFNYSVKKFSSNGLFDSSIFQKPTEADKFWPQGIAFDSENNLFVLDGNNIVLEQRVFDSNEVINSFTIREEKTSCAGIVFDNHGYLYISNVTEHQIEKYDPSGEFIEFLGEHGNSPGKFSFPQGLAFDSNNHLYVVDQNNNRIQKLTSDGEYILHWGTKGDHPGEFNNPRGIAIDKDDNIYIADSYNHRVQLFSPNGRFLTSIGEYGVAPNMFRNPYYLCITDDYKLYVSDQNSRIQVF</sequence>
<dbReference type="Pfam" id="PF01436">
    <property type="entry name" value="NHL"/>
    <property type="match status" value="2"/>
</dbReference>
<dbReference type="Gene3D" id="2.40.10.500">
    <property type="match status" value="1"/>
</dbReference>
<proteinExistence type="predicted"/>
<keyword evidence="1" id="KW-0677">Repeat</keyword>
<feature type="repeat" description="NHL" evidence="2">
    <location>
        <begin position="193"/>
        <end position="236"/>
    </location>
</feature>
<evidence type="ECO:0000313" key="3">
    <source>
        <dbReference type="EMBL" id="ETR70912.1"/>
    </source>
</evidence>
<dbReference type="SUPFAM" id="SSF63829">
    <property type="entry name" value="Calcium-dependent phosphotriesterase"/>
    <property type="match status" value="1"/>
</dbReference>
<dbReference type="InterPro" id="IPR050952">
    <property type="entry name" value="TRIM-NHL_E3_ligases"/>
</dbReference>
<dbReference type="CDD" id="cd05819">
    <property type="entry name" value="NHL"/>
    <property type="match status" value="1"/>
</dbReference>
<name>A0A1V1P7P9_9BACT</name>
<dbReference type="PROSITE" id="PS51125">
    <property type="entry name" value="NHL"/>
    <property type="match status" value="2"/>
</dbReference>
<feature type="repeat" description="NHL" evidence="2">
    <location>
        <begin position="244"/>
        <end position="283"/>
    </location>
</feature>
<dbReference type="PANTHER" id="PTHR24104">
    <property type="entry name" value="E3 UBIQUITIN-PROTEIN LIGASE NHLRC1-RELATED"/>
    <property type="match status" value="1"/>
</dbReference>
<accession>A0A1V1P7P9</accession>
<comment type="caution">
    <text evidence="3">The sequence shown here is derived from an EMBL/GenBank/DDBJ whole genome shotgun (WGS) entry which is preliminary data.</text>
</comment>
<reference evidence="4" key="1">
    <citation type="submission" date="2012-11" db="EMBL/GenBank/DDBJ databases">
        <authorList>
            <person name="Lucero-Rivera Y.E."/>
            <person name="Tovar-Ramirez D."/>
        </authorList>
    </citation>
    <scope>NUCLEOTIDE SEQUENCE [LARGE SCALE GENOMIC DNA]</scope>
    <source>
        <strain evidence="4">Araruama</strain>
    </source>
</reference>
<dbReference type="GO" id="GO:0008270">
    <property type="term" value="F:zinc ion binding"/>
    <property type="evidence" value="ECO:0007669"/>
    <property type="project" value="UniProtKB-KW"/>
</dbReference>
<evidence type="ECO:0000313" key="4">
    <source>
        <dbReference type="Proteomes" id="UP000189670"/>
    </source>
</evidence>
<evidence type="ECO:0000256" key="2">
    <source>
        <dbReference type="PROSITE-ProRule" id="PRU00504"/>
    </source>
</evidence>
<protein>
    <submittedName>
        <fullName evidence="3">NHL repeat containing protein</fullName>
    </submittedName>
</protein>
<dbReference type="Proteomes" id="UP000189670">
    <property type="component" value="Unassembled WGS sequence"/>
</dbReference>
<gene>
    <name evidence="3" type="ORF">OMM_02889</name>
</gene>
<dbReference type="InterPro" id="IPR001258">
    <property type="entry name" value="NHL_repeat"/>
</dbReference>
<dbReference type="PANTHER" id="PTHR24104:SF25">
    <property type="entry name" value="PROTEIN LIN-41"/>
    <property type="match status" value="1"/>
</dbReference>
<dbReference type="InterPro" id="IPR011042">
    <property type="entry name" value="6-blade_b-propeller_TolB-like"/>
</dbReference>
<dbReference type="AlphaFoldDB" id="A0A1V1P7P9"/>
<organism evidence="3 4">
    <name type="scientific">Candidatus Magnetoglobus multicellularis str. Araruama</name>
    <dbReference type="NCBI Taxonomy" id="890399"/>
    <lineage>
        <taxon>Bacteria</taxon>
        <taxon>Pseudomonadati</taxon>
        <taxon>Thermodesulfobacteriota</taxon>
        <taxon>Desulfobacteria</taxon>
        <taxon>Desulfobacterales</taxon>
        <taxon>Desulfobacteraceae</taxon>
        <taxon>Candidatus Magnetoglobus</taxon>
    </lineage>
</organism>